<dbReference type="SUPFAM" id="SSF63411">
    <property type="entry name" value="LuxS/MPP-like metallohydrolase"/>
    <property type="match status" value="4"/>
</dbReference>
<dbReference type="GO" id="GO:0046872">
    <property type="term" value="F:metal ion binding"/>
    <property type="evidence" value="ECO:0007669"/>
    <property type="project" value="UniProtKB-KW"/>
</dbReference>
<dbReference type="PROSITE" id="PS00143">
    <property type="entry name" value="INSULINASE"/>
    <property type="match status" value="1"/>
</dbReference>
<dbReference type="Gene3D" id="3.40.50.1400">
    <property type="match status" value="1"/>
</dbReference>
<dbReference type="InterPro" id="IPR002762">
    <property type="entry name" value="CbiX-like"/>
</dbReference>
<feature type="domain" description="Peptidase M16 N-terminal" evidence="8">
    <location>
        <begin position="3"/>
        <end position="117"/>
    </location>
</feature>
<evidence type="ECO:0000256" key="7">
    <source>
        <dbReference type="RuleBase" id="RU004447"/>
    </source>
</evidence>
<feature type="domain" description="Peptidase M16 C-terminal" evidence="9">
    <location>
        <begin position="563"/>
        <end position="735"/>
    </location>
</feature>
<evidence type="ECO:0000259" key="8">
    <source>
        <dbReference type="Pfam" id="PF00675"/>
    </source>
</evidence>
<dbReference type="CDD" id="cd03416">
    <property type="entry name" value="CbiX_SirB_N"/>
    <property type="match status" value="1"/>
</dbReference>
<dbReference type="PANTHER" id="PTHR11851:SF49">
    <property type="entry name" value="MITOCHONDRIAL-PROCESSING PEPTIDASE SUBUNIT ALPHA"/>
    <property type="match status" value="1"/>
</dbReference>
<organism evidence="10">
    <name type="scientific">Cladocopium goreaui</name>
    <dbReference type="NCBI Taxonomy" id="2562237"/>
    <lineage>
        <taxon>Eukaryota</taxon>
        <taxon>Sar</taxon>
        <taxon>Alveolata</taxon>
        <taxon>Dinophyceae</taxon>
        <taxon>Suessiales</taxon>
        <taxon>Symbiodiniaceae</taxon>
        <taxon>Cladocopium</taxon>
    </lineage>
</organism>
<dbReference type="EMBL" id="CAMXCT010002380">
    <property type="protein sequence ID" value="CAI3997763.1"/>
    <property type="molecule type" value="Genomic_DNA"/>
</dbReference>
<dbReference type="EMBL" id="CAMXCT030002380">
    <property type="protein sequence ID" value="CAL4785075.1"/>
    <property type="molecule type" value="Genomic_DNA"/>
</dbReference>
<evidence type="ECO:0000256" key="3">
    <source>
        <dbReference type="ARBA" id="ARBA00022723"/>
    </source>
</evidence>
<evidence type="ECO:0000256" key="1">
    <source>
        <dbReference type="ARBA" id="ARBA00002123"/>
    </source>
</evidence>
<dbReference type="InterPro" id="IPR011765">
    <property type="entry name" value="Pept_M16_N"/>
</dbReference>
<reference evidence="10" key="1">
    <citation type="submission" date="2022-10" db="EMBL/GenBank/DDBJ databases">
        <authorList>
            <person name="Chen Y."/>
            <person name="Dougan E. K."/>
            <person name="Chan C."/>
            <person name="Rhodes N."/>
            <person name="Thang M."/>
        </authorList>
    </citation>
    <scope>NUCLEOTIDE SEQUENCE</scope>
</reference>
<accession>A0A9P1CVL4</accession>
<dbReference type="SUPFAM" id="SSF53800">
    <property type="entry name" value="Chelatase"/>
    <property type="match status" value="1"/>
</dbReference>
<dbReference type="Pfam" id="PF00675">
    <property type="entry name" value="Peptidase_M16"/>
    <property type="match status" value="2"/>
</dbReference>
<gene>
    <name evidence="10" type="ORF">C1SCF055_LOCUS24109</name>
</gene>
<dbReference type="InterPro" id="IPR050361">
    <property type="entry name" value="MPP/UQCRC_Complex"/>
</dbReference>
<keyword evidence="11" id="KW-0378">Hydrolase</keyword>
<proteinExistence type="inferred from homology"/>
<dbReference type="EMBL" id="CAMXCT020002380">
    <property type="protein sequence ID" value="CAL1151138.1"/>
    <property type="molecule type" value="Genomic_DNA"/>
</dbReference>
<reference evidence="11 12" key="2">
    <citation type="submission" date="2024-05" db="EMBL/GenBank/DDBJ databases">
        <authorList>
            <person name="Chen Y."/>
            <person name="Shah S."/>
            <person name="Dougan E. K."/>
            <person name="Thang M."/>
            <person name="Chan C."/>
        </authorList>
    </citation>
    <scope>NUCLEOTIDE SEQUENCE [LARGE SCALE GENOMIC DNA]</scope>
</reference>
<dbReference type="GO" id="GO:0016829">
    <property type="term" value="F:lyase activity"/>
    <property type="evidence" value="ECO:0007669"/>
    <property type="project" value="UniProtKB-KW"/>
</dbReference>
<comment type="caution">
    <text evidence="10">The sequence shown here is derived from an EMBL/GenBank/DDBJ whole genome shotgun (WGS) entry which is preliminary data.</text>
</comment>
<comment type="function">
    <text evidence="1">Substrate recognition and binding subunit of the essential mitochondrial processing protease (MPP), which cleaves the mitochondrial sequence off newly imported precursors proteins.</text>
</comment>
<dbReference type="AlphaFoldDB" id="A0A9P1CVL4"/>
<keyword evidence="3" id="KW-0479">Metal-binding</keyword>
<evidence type="ECO:0000256" key="6">
    <source>
        <dbReference type="ARBA" id="ARBA00032315"/>
    </source>
</evidence>
<dbReference type="Pfam" id="PF05193">
    <property type="entry name" value="Peptidase_M16_C"/>
    <property type="match status" value="2"/>
</dbReference>
<dbReference type="Pfam" id="PF01903">
    <property type="entry name" value="CbiX"/>
    <property type="match status" value="1"/>
</dbReference>
<protein>
    <recommendedName>
        <fullName evidence="5">Alpha-MPP</fullName>
    </recommendedName>
    <alternativeName>
        <fullName evidence="6">Inactive zinc metalloprotease alpha</fullName>
    </alternativeName>
</protein>
<evidence type="ECO:0000256" key="4">
    <source>
        <dbReference type="ARBA" id="ARBA00023239"/>
    </source>
</evidence>
<dbReference type="OrthoDB" id="285268at2759"/>
<dbReference type="GO" id="GO:0006508">
    <property type="term" value="P:proteolysis"/>
    <property type="evidence" value="ECO:0007669"/>
    <property type="project" value="UniProtKB-KW"/>
</dbReference>
<dbReference type="PANTHER" id="PTHR11851">
    <property type="entry name" value="METALLOPROTEASE"/>
    <property type="match status" value="1"/>
</dbReference>
<sequence>MLPAGCRYDPAGQFGLANLTCEMALRGAGDRDSRRLVSDLDALGVERGESVGVSHTSFWASTLAEQLPAALSIIADIARRPLMPADQIEAGRQVCLQELHGIEDEPSQKLMQELRRRHYGDPWGRASSGDETAVAGLSIEDVRRFQASRYSPDGAILAVAGAFDWDAFCDQAEKLLGDWSAPEVDDNATEAPGSGDGHLPYDSSQSHIGIAYPSVPYSHDDYFQAWAANGVLSSGMSSRLFTEVREKRGLCYTVYASLQTQVDRAAVFCYAGTTAERAQETLDVTHAELVRLADGVQVEELSRLKARIKSALILQQESTHARAGTLARDWRHLGRIRPLAEVNELVEAITADTINEYLRQNPPGTADARRLTQMELRGFASRVVIPVDHRASAVSTIMQFRSHKLSNGLEVIAECDPSALSLGVGFFVRTGARDETPDEAGVSHFLEHMVFKGTARRTAEDVNREFDELGAHYNAFTSEEQTVYYASLLPEHQAESVDLLADILRPSLRTEDFDMEKKVILEEIEMYLDQPPYGMEDHIKRLTFGDHPIANSVLGTADSVGALTPEAMRAYFDRRYAPGNVVLAASGRVDFDALVRQAEEACGGWSTCETSRPQPATDRLATREVVVKDSATQEYALVLSDGPAGESEDRYAAKVLATVLGDDSGSRMYWRLIDPGRAESASLGHYDYQGVGMFYTWLSCEPDAIEENLGAVEEILKSAATEPATAEELAQAKSKIKSRVVLGSERPRNRLFNVGGGWLMRGDYRPIADELARLDAVTQDDLARVVAAKTPMLVDRLREEVRLDPERVGVVVVDHGSRRAESNELLNEVAALFQRVSGMPIVEPAHMELAEPSIAAAFTKCVDRGAETVVVFPYFLSPGRHWSQDIPKLAAEAATRHPDIRYQVTSPLGLHELMAEVMGERIAQCLHRSLHDGEPCDLCAPSGGCVMHDASRSG</sequence>
<feature type="domain" description="Peptidase M16 N-terminal" evidence="8">
    <location>
        <begin position="411"/>
        <end position="556"/>
    </location>
</feature>
<keyword evidence="12" id="KW-1185">Reference proteome</keyword>
<comment type="similarity">
    <text evidence="2 7">Belongs to the peptidase M16 family.</text>
</comment>
<evidence type="ECO:0000259" key="9">
    <source>
        <dbReference type="Pfam" id="PF05193"/>
    </source>
</evidence>
<evidence type="ECO:0000313" key="12">
    <source>
        <dbReference type="Proteomes" id="UP001152797"/>
    </source>
</evidence>
<evidence type="ECO:0000256" key="2">
    <source>
        <dbReference type="ARBA" id="ARBA00007261"/>
    </source>
</evidence>
<evidence type="ECO:0000256" key="5">
    <source>
        <dbReference type="ARBA" id="ARBA00030006"/>
    </source>
</evidence>
<dbReference type="InterPro" id="IPR001431">
    <property type="entry name" value="Pept_M16_Zn_BS"/>
</dbReference>
<feature type="domain" description="Peptidase M16 C-terminal" evidence="9">
    <location>
        <begin position="137"/>
        <end position="307"/>
    </location>
</feature>
<evidence type="ECO:0000313" key="10">
    <source>
        <dbReference type="EMBL" id="CAI3997763.1"/>
    </source>
</evidence>
<keyword evidence="11" id="KW-0645">Protease</keyword>
<dbReference type="InterPro" id="IPR007863">
    <property type="entry name" value="Peptidase_M16_C"/>
</dbReference>
<keyword evidence="4" id="KW-0456">Lyase</keyword>
<dbReference type="GO" id="GO:0004222">
    <property type="term" value="F:metalloendopeptidase activity"/>
    <property type="evidence" value="ECO:0007669"/>
    <property type="project" value="InterPro"/>
</dbReference>
<dbReference type="InterPro" id="IPR011249">
    <property type="entry name" value="Metalloenz_LuxS/M16"/>
</dbReference>
<dbReference type="Gene3D" id="3.30.830.10">
    <property type="entry name" value="Metalloenzyme, LuxS/M16 peptidase-like"/>
    <property type="match status" value="4"/>
</dbReference>
<name>A0A9P1CVL4_9DINO</name>
<dbReference type="Proteomes" id="UP001152797">
    <property type="component" value="Unassembled WGS sequence"/>
</dbReference>
<evidence type="ECO:0000313" key="11">
    <source>
        <dbReference type="EMBL" id="CAL4785075.1"/>
    </source>
</evidence>